<organism evidence="1 2">
    <name type="scientific">Oryza sativa subsp. japonica</name>
    <name type="common">Rice</name>
    <dbReference type="NCBI Taxonomy" id="39947"/>
    <lineage>
        <taxon>Eukaryota</taxon>
        <taxon>Viridiplantae</taxon>
        <taxon>Streptophyta</taxon>
        <taxon>Embryophyta</taxon>
        <taxon>Tracheophyta</taxon>
        <taxon>Spermatophyta</taxon>
        <taxon>Magnoliopsida</taxon>
        <taxon>Liliopsida</taxon>
        <taxon>Poales</taxon>
        <taxon>Poaceae</taxon>
        <taxon>BOP clade</taxon>
        <taxon>Oryzoideae</taxon>
        <taxon>Oryzeae</taxon>
        <taxon>Oryzinae</taxon>
        <taxon>Oryza</taxon>
        <taxon>Oryza sativa</taxon>
    </lineage>
</organism>
<evidence type="ECO:0000313" key="2">
    <source>
        <dbReference type="Proteomes" id="UP000059680"/>
    </source>
</evidence>
<reference evidence="2" key="1">
    <citation type="journal article" date="2005" name="Nature">
        <title>The map-based sequence of the rice genome.</title>
        <authorList>
            <consortium name="International rice genome sequencing project (IRGSP)"/>
            <person name="Matsumoto T."/>
            <person name="Wu J."/>
            <person name="Kanamori H."/>
            <person name="Katayose Y."/>
            <person name="Fujisawa M."/>
            <person name="Namiki N."/>
            <person name="Mizuno H."/>
            <person name="Yamamoto K."/>
            <person name="Antonio B.A."/>
            <person name="Baba T."/>
            <person name="Sakata K."/>
            <person name="Nagamura Y."/>
            <person name="Aoki H."/>
            <person name="Arikawa K."/>
            <person name="Arita K."/>
            <person name="Bito T."/>
            <person name="Chiden Y."/>
            <person name="Fujitsuka N."/>
            <person name="Fukunaka R."/>
            <person name="Hamada M."/>
            <person name="Harada C."/>
            <person name="Hayashi A."/>
            <person name="Hijishita S."/>
            <person name="Honda M."/>
            <person name="Hosokawa S."/>
            <person name="Ichikawa Y."/>
            <person name="Idonuma A."/>
            <person name="Iijima M."/>
            <person name="Ikeda M."/>
            <person name="Ikeno M."/>
            <person name="Ito K."/>
            <person name="Ito S."/>
            <person name="Ito T."/>
            <person name="Ito Y."/>
            <person name="Ito Y."/>
            <person name="Iwabuchi A."/>
            <person name="Kamiya K."/>
            <person name="Karasawa W."/>
            <person name="Kurita K."/>
            <person name="Katagiri S."/>
            <person name="Kikuta A."/>
            <person name="Kobayashi H."/>
            <person name="Kobayashi N."/>
            <person name="Machita K."/>
            <person name="Maehara T."/>
            <person name="Masukawa M."/>
            <person name="Mizubayashi T."/>
            <person name="Mukai Y."/>
            <person name="Nagasaki H."/>
            <person name="Nagata Y."/>
            <person name="Naito S."/>
            <person name="Nakashima M."/>
            <person name="Nakama Y."/>
            <person name="Nakamichi Y."/>
            <person name="Nakamura M."/>
            <person name="Meguro A."/>
            <person name="Negishi M."/>
            <person name="Ohta I."/>
            <person name="Ohta T."/>
            <person name="Okamoto M."/>
            <person name="Ono N."/>
            <person name="Saji S."/>
            <person name="Sakaguchi M."/>
            <person name="Sakai K."/>
            <person name="Shibata M."/>
            <person name="Shimokawa T."/>
            <person name="Song J."/>
            <person name="Takazaki Y."/>
            <person name="Terasawa K."/>
            <person name="Tsugane M."/>
            <person name="Tsuji K."/>
            <person name="Ueda S."/>
            <person name="Waki K."/>
            <person name="Yamagata H."/>
            <person name="Yamamoto M."/>
            <person name="Yamamoto S."/>
            <person name="Yamane H."/>
            <person name="Yoshiki S."/>
            <person name="Yoshihara R."/>
            <person name="Yukawa K."/>
            <person name="Zhong H."/>
            <person name="Yano M."/>
            <person name="Yuan Q."/>
            <person name="Ouyang S."/>
            <person name="Liu J."/>
            <person name="Jones K.M."/>
            <person name="Gansberger K."/>
            <person name="Moffat K."/>
            <person name="Hill J."/>
            <person name="Bera J."/>
            <person name="Fadrosh D."/>
            <person name="Jin S."/>
            <person name="Johri S."/>
            <person name="Kim M."/>
            <person name="Overton L."/>
            <person name="Reardon M."/>
            <person name="Tsitrin T."/>
            <person name="Vuong H."/>
            <person name="Weaver B."/>
            <person name="Ciecko A."/>
            <person name="Tallon L."/>
            <person name="Jackson J."/>
            <person name="Pai G."/>
            <person name="Aken S.V."/>
            <person name="Utterback T."/>
            <person name="Reidmuller S."/>
            <person name="Feldblyum T."/>
            <person name="Hsiao J."/>
            <person name="Zismann V."/>
            <person name="Iobst S."/>
            <person name="de Vazeille A.R."/>
            <person name="Buell C.R."/>
            <person name="Ying K."/>
            <person name="Li Y."/>
            <person name="Lu T."/>
            <person name="Huang Y."/>
            <person name="Zhao Q."/>
            <person name="Feng Q."/>
            <person name="Zhang L."/>
            <person name="Zhu J."/>
            <person name="Weng Q."/>
            <person name="Mu J."/>
            <person name="Lu Y."/>
            <person name="Fan D."/>
            <person name="Liu Y."/>
            <person name="Guan J."/>
            <person name="Zhang Y."/>
            <person name="Yu S."/>
            <person name="Liu X."/>
            <person name="Zhang Y."/>
            <person name="Hong G."/>
            <person name="Han B."/>
            <person name="Choisne N."/>
            <person name="Demange N."/>
            <person name="Orjeda G."/>
            <person name="Samain S."/>
            <person name="Cattolico L."/>
            <person name="Pelletier E."/>
            <person name="Couloux A."/>
            <person name="Segurens B."/>
            <person name="Wincker P."/>
            <person name="D'Hont A."/>
            <person name="Scarpelli C."/>
            <person name="Weissenbach J."/>
            <person name="Salanoubat M."/>
            <person name="Quetier F."/>
            <person name="Yu Y."/>
            <person name="Kim H.R."/>
            <person name="Rambo T."/>
            <person name="Currie J."/>
            <person name="Collura K."/>
            <person name="Luo M."/>
            <person name="Yang T."/>
            <person name="Ammiraju J.S.S."/>
            <person name="Engler F."/>
            <person name="Soderlund C."/>
            <person name="Wing R.A."/>
            <person name="Palmer L.E."/>
            <person name="de la Bastide M."/>
            <person name="Spiegel L."/>
            <person name="Nascimento L."/>
            <person name="Zutavern T."/>
            <person name="O'Shaughnessy A."/>
            <person name="Dike S."/>
            <person name="Dedhia N."/>
            <person name="Preston R."/>
            <person name="Balija V."/>
            <person name="McCombie W.R."/>
            <person name="Chow T."/>
            <person name="Chen H."/>
            <person name="Chung M."/>
            <person name="Chen C."/>
            <person name="Shaw J."/>
            <person name="Wu H."/>
            <person name="Hsiao K."/>
            <person name="Chao Y."/>
            <person name="Chu M."/>
            <person name="Cheng C."/>
            <person name="Hour A."/>
            <person name="Lee P."/>
            <person name="Lin S."/>
            <person name="Lin Y."/>
            <person name="Liou J."/>
            <person name="Liu S."/>
            <person name="Hsing Y."/>
            <person name="Raghuvanshi S."/>
            <person name="Mohanty A."/>
            <person name="Bharti A.K."/>
            <person name="Gaur A."/>
            <person name="Gupta V."/>
            <person name="Kumar D."/>
            <person name="Ravi V."/>
            <person name="Vij S."/>
            <person name="Kapur A."/>
            <person name="Khurana P."/>
            <person name="Khurana P."/>
            <person name="Khurana J.P."/>
            <person name="Tyagi A.K."/>
            <person name="Gaikwad K."/>
            <person name="Singh A."/>
            <person name="Dalal V."/>
            <person name="Srivastava S."/>
            <person name="Dixit A."/>
            <person name="Pal A.K."/>
            <person name="Ghazi I.A."/>
            <person name="Yadav M."/>
            <person name="Pandit A."/>
            <person name="Bhargava A."/>
            <person name="Sureshbabu K."/>
            <person name="Batra K."/>
            <person name="Sharma T.R."/>
            <person name="Mohapatra T."/>
            <person name="Singh N.K."/>
            <person name="Messing J."/>
            <person name="Nelson A.B."/>
            <person name="Fuks G."/>
            <person name="Kavchok S."/>
            <person name="Keizer G."/>
            <person name="Linton E."/>
            <person name="Llaca V."/>
            <person name="Song R."/>
            <person name="Tanyolac B."/>
            <person name="Young S."/>
            <person name="Ho-Il K."/>
            <person name="Hahn J.H."/>
            <person name="Sangsakoo G."/>
            <person name="Vanavichit A."/>
            <person name="de Mattos Luiz.A.T."/>
            <person name="Zimmer P.D."/>
            <person name="Malone G."/>
            <person name="Dellagostin O."/>
            <person name="de Oliveira A.C."/>
            <person name="Bevan M."/>
            <person name="Bancroft I."/>
            <person name="Minx P."/>
            <person name="Cordum H."/>
            <person name="Wilson R."/>
            <person name="Cheng Z."/>
            <person name="Jin W."/>
            <person name="Jiang J."/>
            <person name="Leong S.A."/>
            <person name="Iwama H."/>
            <person name="Gojobori T."/>
            <person name="Itoh T."/>
            <person name="Niimura Y."/>
            <person name="Fujii Y."/>
            <person name="Habara T."/>
            <person name="Sakai H."/>
            <person name="Sato Y."/>
            <person name="Wilson G."/>
            <person name="Kumar K."/>
            <person name="McCouch S."/>
            <person name="Juretic N."/>
            <person name="Hoen D."/>
            <person name="Wright S."/>
            <person name="Bruskiewich R."/>
            <person name="Bureau T."/>
            <person name="Miyao A."/>
            <person name="Hirochika H."/>
            <person name="Nishikawa T."/>
            <person name="Kadowaki K."/>
            <person name="Sugiura M."/>
            <person name="Burr B."/>
            <person name="Sasaki T."/>
        </authorList>
    </citation>
    <scope>NUCLEOTIDE SEQUENCE [LARGE SCALE GENOMIC DNA]</scope>
    <source>
        <strain evidence="2">cv. Nipponbare</strain>
    </source>
</reference>
<keyword evidence="2" id="KW-1185">Reference proteome</keyword>
<dbReference type="PaxDb" id="39947-A0A0N7KU59"/>
<gene>
    <name evidence="1" type="ordered locus">Os12g0541350</name>
    <name evidence="1" type="ORF">OSNPB_120541350</name>
</gene>
<feature type="non-terminal residue" evidence="1">
    <location>
        <position position="1"/>
    </location>
</feature>
<name>A0A0N7KU59_ORYSJ</name>
<dbReference type="InParanoid" id="A0A0N7KU59"/>
<protein>
    <submittedName>
        <fullName evidence="1">Os12g0541350 protein</fullName>
    </submittedName>
</protein>
<dbReference type="EMBL" id="AP014968">
    <property type="protein sequence ID" value="BAT17506.1"/>
    <property type="molecule type" value="Genomic_DNA"/>
</dbReference>
<reference evidence="1 2" key="2">
    <citation type="journal article" date="2013" name="Plant Cell Physiol.">
        <title>Rice Annotation Project Database (RAP-DB): an integrative and interactive database for rice genomics.</title>
        <authorList>
            <person name="Sakai H."/>
            <person name="Lee S.S."/>
            <person name="Tanaka T."/>
            <person name="Numa H."/>
            <person name="Kim J."/>
            <person name="Kawahara Y."/>
            <person name="Wakimoto H."/>
            <person name="Yang C.C."/>
            <person name="Iwamoto M."/>
            <person name="Abe T."/>
            <person name="Yamada Y."/>
            <person name="Muto A."/>
            <person name="Inokuchi H."/>
            <person name="Ikemura T."/>
            <person name="Matsumoto T."/>
            <person name="Sasaki T."/>
            <person name="Itoh T."/>
        </authorList>
    </citation>
    <scope>NUCLEOTIDE SEQUENCE [LARGE SCALE GENOMIC DNA]</scope>
    <source>
        <strain evidence="2">cv. Nipponbare</strain>
    </source>
</reference>
<sequence>DLEILLVEDEFGGGLVGEVLGEAAELRRERLVAAEEDADALPLVVHGDALEHVAPARAREVGAHPRPGHHVHAVLGVVERLEHRHQRRPRVPLLVHAGAVVVELDQLAPGVAVGHLVHHAAEPLERALLPRAPVEVDALRHERPPRRGRGAAAIGGVRRGGGLGVVVDVVEDVLDDADERGGADA</sequence>
<proteinExistence type="predicted"/>
<evidence type="ECO:0000313" key="1">
    <source>
        <dbReference type="EMBL" id="BAT17506.1"/>
    </source>
</evidence>
<dbReference type="Proteomes" id="UP000059680">
    <property type="component" value="Chromosome 12"/>
</dbReference>
<reference evidence="1 2" key="3">
    <citation type="journal article" date="2013" name="Rice">
        <title>Improvement of the Oryza sativa Nipponbare reference genome using next generation sequence and optical map data.</title>
        <authorList>
            <person name="Kawahara Y."/>
            <person name="de la Bastide M."/>
            <person name="Hamilton J.P."/>
            <person name="Kanamori H."/>
            <person name="McCombie W.R."/>
            <person name="Ouyang S."/>
            <person name="Schwartz D.C."/>
            <person name="Tanaka T."/>
            <person name="Wu J."/>
            <person name="Zhou S."/>
            <person name="Childs K.L."/>
            <person name="Davidson R.M."/>
            <person name="Lin H."/>
            <person name="Quesada-Ocampo L."/>
            <person name="Vaillancourt B."/>
            <person name="Sakai H."/>
            <person name="Lee S.S."/>
            <person name="Kim J."/>
            <person name="Numa H."/>
            <person name="Itoh T."/>
            <person name="Buell C.R."/>
            <person name="Matsumoto T."/>
        </authorList>
    </citation>
    <scope>NUCLEOTIDE SEQUENCE [LARGE SCALE GENOMIC DNA]</scope>
    <source>
        <strain evidence="2">cv. Nipponbare</strain>
    </source>
</reference>
<dbReference type="Gramene" id="Os12t0541350-00">
    <property type="protein sequence ID" value="Os12t0541350-00"/>
    <property type="gene ID" value="Os12g0541350"/>
</dbReference>
<dbReference type="AlphaFoldDB" id="A0A0N7KU59"/>
<accession>A0A0N7KU59</accession>